<dbReference type="Proteomes" id="UP000223606">
    <property type="component" value="Chromosome 1"/>
</dbReference>
<reference evidence="2" key="1">
    <citation type="submission" date="2017-09" db="EMBL/GenBank/DDBJ databases">
        <title>Genome sequence of Nannocystis excedens DSM 71.</title>
        <authorList>
            <person name="Blom J."/>
        </authorList>
    </citation>
    <scope>NUCLEOTIDE SEQUENCE [LARGE SCALE GENOMIC DNA]</scope>
    <source>
        <strain evidence="2">type strain: E19</strain>
    </source>
</reference>
<dbReference type="InterPro" id="IPR036102">
    <property type="entry name" value="OsmC/Ohrsf"/>
</dbReference>
<dbReference type="OrthoDB" id="9789573at2"/>
<dbReference type="AlphaFoldDB" id="A0A2C9D165"/>
<keyword evidence="2" id="KW-1185">Reference proteome</keyword>
<name>A0A2C9D165_9HYPH</name>
<dbReference type="Gene3D" id="3.30.300.20">
    <property type="match status" value="1"/>
</dbReference>
<dbReference type="KEGG" id="hdi:HDIA_0445"/>
<accession>A0A2C9D165</accession>
<gene>
    <name evidence="1" type="ORF">HDIA_0445</name>
</gene>
<dbReference type="Pfam" id="PF02566">
    <property type="entry name" value="OsmC"/>
    <property type="match status" value="1"/>
</dbReference>
<organism evidence="1 2">
    <name type="scientific">Hartmannibacter diazotrophicus</name>
    <dbReference type="NCBI Taxonomy" id="1482074"/>
    <lineage>
        <taxon>Bacteria</taxon>
        <taxon>Pseudomonadati</taxon>
        <taxon>Pseudomonadota</taxon>
        <taxon>Alphaproteobacteria</taxon>
        <taxon>Hyphomicrobiales</taxon>
        <taxon>Pleomorphomonadaceae</taxon>
        <taxon>Hartmannibacter</taxon>
    </lineage>
</organism>
<evidence type="ECO:0000313" key="1">
    <source>
        <dbReference type="EMBL" id="SON53986.1"/>
    </source>
</evidence>
<sequence length="142" mass="15415">MNERSLTVSENAVAPYGQTIEVCGHTLAADEPESRGGHASGPDPFQLLMASLGACTSMTLRMYADRKAWPVRQISVTVTHRIRVGADGQQRDVFDRKVRIDGDLTEEQREHLAGIATKCPVGKTLERGSEIVTSLAVPDSQP</sequence>
<evidence type="ECO:0000313" key="2">
    <source>
        <dbReference type="Proteomes" id="UP000223606"/>
    </source>
</evidence>
<protein>
    <submittedName>
        <fullName evidence="1">OsmC-like protein</fullName>
    </submittedName>
</protein>
<dbReference type="RefSeq" id="WP_099553956.1">
    <property type="nucleotide sequence ID" value="NZ_LT960614.1"/>
</dbReference>
<proteinExistence type="predicted"/>
<dbReference type="PANTHER" id="PTHR39624">
    <property type="entry name" value="PROTEIN INVOLVED IN RIMO-MEDIATED BETA-METHYLTHIOLATION OF RIBOSOMAL PROTEIN S12 YCAO"/>
    <property type="match status" value="1"/>
</dbReference>
<dbReference type="SUPFAM" id="SSF82784">
    <property type="entry name" value="OsmC-like"/>
    <property type="match status" value="1"/>
</dbReference>
<dbReference type="PANTHER" id="PTHR39624:SF2">
    <property type="entry name" value="OSMC-LIKE PROTEIN"/>
    <property type="match status" value="1"/>
</dbReference>
<dbReference type="InterPro" id="IPR015946">
    <property type="entry name" value="KH_dom-like_a/b"/>
</dbReference>
<dbReference type="InterPro" id="IPR003718">
    <property type="entry name" value="OsmC/Ohr_fam"/>
</dbReference>
<dbReference type="EMBL" id="LT960614">
    <property type="protein sequence ID" value="SON53986.1"/>
    <property type="molecule type" value="Genomic_DNA"/>
</dbReference>